<proteinExistence type="predicted"/>
<keyword evidence="2" id="KW-1185">Reference proteome</keyword>
<accession>A0A0H2RIW2</accession>
<sequence length="332" mass="36945">MSTLNIHLQIPHNCWYHLSPISGCKLGGRITVDNTVTLKRGDYSRVVRGRLRIDASSEEEAGPSTSTCKLGDRRPKFVVLKIVRTVFYGRSLKREAENYELAKDLQGTVIPRSYGLYHGATPDGFVTVLMLEYVGNPRCEQLMSSPVDFNLLTLEKLIKLHDAGFIHGCVKEEHVISPGVSSFSKYDRDGGYHEDDGGPFLISLSSLRPHRCTRTLPIVESTLRPASQVFGCDELWIVASQMGIWNPGEIAYFSEAVPLSYARTPEQLARAAPLRMQSTAAGWAEALRQARTAINAFKARFPIEEDYDYDGYNFEGRFEGSESGSNEVVVSA</sequence>
<evidence type="ECO:0000313" key="1">
    <source>
        <dbReference type="EMBL" id="KLO09378.1"/>
    </source>
</evidence>
<evidence type="ECO:0000313" key="2">
    <source>
        <dbReference type="Proteomes" id="UP000053477"/>
    </source>
</evidence>
<dbReference type="InterPro" id="IPR011009">
    <property type="entry name" value="Kinase-like_dom_sf"/>
</dbReference>
<protein>
    <recommendedName>
        <fullName evidence="3">Protein kinase domain-containing protein</fullName>
    </recommendedName>
</protein>
<dbReference type="InParanoid" id="A0A0H2RIW2"/>
<dbReference type="Proteomes" id="UP000053477">
    <property type="component" value="Unassembled WGS sequence"/>
</dbReference>
<evidence type="ECO:0008006" key="3">
    <source>
        <dbReference type="Google" id="ProtNLM"/>
    </source>
</evidence>
<dbReference type="EMBL" id="KQ086057">
    <property type="protein sequence ID" value="KLO09378.1"/>
    <property type="molecule type" value="Genomic_DNA"/>
</dbReference>
<dbReference type="AlphaFoldDB" id="A0A0H2RIW2"/>
<name>A0A0H2RIW2_9AGAM</name>
<dbReference type="OrthoDB" id="3271031at2759"/>
<dbReference type="STRING" id="27342.A0A0H2RIW2"/>
<dbReference type="SUPFAM" id="SSF56112">
    <property type="entry name" value="Protein kinase-like (PK-like)"/>
    <property type="match status" value="1"/>
</dbReference>
<gene>
    <name evidence="1" type="ORF">SCHPADRAFT_943673</name>
</gene>
<organism evidence="1 2">
    <name type="scientific">Schizopora paradoxa</name>
    <dbReference type="NCBI Taxonomy" id="27342"/>
    <lineage>
        <taxon>Eukaryota</taxon>
        <taxon>Fungi</taxon>
        <taxon>Dikarya</taxon>
        <taxon>Basidiomycota</taxon>
        <taxon>Agaricomycotina</taxon>
        <taxon>Agaricomycetes</taxon>
        <taxon>Hymenochaetales</taxon>
        <taxon>Schizoporaceae</taxon>
        <taxon>Schizopora</taxon>
    </lineage>
</organism>
<reference evidence="1 2" key="1">
    <citation type="submission" date="2015-04" db="EMBL/GenBank/DDBJ databases">
        <title>Complete genome sequence of Schizopora paradoxa KUC8140, a cosmopolitan wood degrader in East Asia.</title>
        <authorList>
            <consortium name="DOE Joint Genome Institute"/>
            <person name="Min B."/>
            <person name="Park H."/>
            <person name="Jang Y."/>
            <person name="Kim J.-J."/>
            <person name="Kim K.H."/>
            <person name="Pangilinan J."/>
            <person name="Lipzen A."/>
            <person name="Riley R."/>
            <person name="Grigoriev I.V."/>
            <person name="Spatafora J.W."/>
            <person name="Choi I.-G."/>
        </authorList>
    </citation>
    <scope>NUCLEOTIDE SEQUENCE [LARGE SCALE GENOMIC DNA]</scope>
    <source>
        <strain evidence="1 2">KUC8140</strain>
    </source>
</reference>